<dbReference type="OrthoDB" id="9815745at2"/>
<evidence type="ECO:0000259" key="1">
    <source>
        <dbReference type="PROSITE" id="PS51379"/>
    </source>
</evidence>
<dbReference type="EMBL" id="CP025746">
    <property type="protein sequence ID" value="QAA31037.1"/>
    <property type="molecule type" value="Genomic_DNA"/>
</dbReference>
<dbReference type="Proteomes" id="UP000286268">
    <property type="component" value="Chromosome"/>
</dbReference>
<name>A0A410DPQ8_9CLOT</name>
<keyword evidence="3" id="KW-1185">Reference proteome</keyword>
<dbReference type="KEGG" id="cmah:C1I91_04820"/>
<sequence length="280" mass="31483">MSDVNKKSNSFKQELISKAKEMGANIIGFTPVERWEQFKDTSQEYFPQNIWPETRTVIVLGIQIFLPMLETTPSIVYSELYNTTNRVLDETAYKLANYLNTLGHRAFFFPRDGYGDISILVKKPAAAFSHVIAGKYAGLGTIGYNHTLITKEFGPRVRLVSILTDAEIEPDELIEGELCIKCEMCKKCCPAGVYTTKETLIADMDKVKCAEYHANLKEAYAFPCGVCIKVCPIGQDRKIYGNNAKKYLNEREALATGVGIEEYAGWIHTRNHGSKVIIKD</sequence>
<feature type="domain" description="4Fe-4S ferredoxin-type" evidence="1">
    <location>
        <begin position="170"/>
        <end position="199"/>
    </location>
</feature>
<dbReference type="PROSITE" id="PS51379">
    <property type="entry name" value="4FE4S_FER_2"/>
    <property type="match status" value="1"/>
</dbReference>
<organism evidence="2 3">
    <name type="scientific">Clostridium manihotivorum</name>
    <dbReference type="NCBI Taxonomy" id="2320868"/>
    <lineage>
        <taxon>Bacteria</taxon>
        <taxon>Bacillati</taxon>
        <taxon>Bacillota</taxon>
        <taxon>Clostridia</taxon>
        <taxon>Eubacteriales</taxon>
        <taxon>Clostridiaceae</taxon>
        <taxon>Clostridium</taxon>
    </lineage>
</organism>
<proteinExistence type="predicted"/>
<dbReference type="RefSeq" id="WP_128211625.1">
    <property type="nucleotide sequence ID" value="NZ_CP025746.1"/>
</dbReference>
<dbReference type="PANTHER" id="PTHR42827:SF1">
    <property type="entry name" value="IRON-SULFUR CLUSTER-BINDING PROTEIN"/>
    <property type="match status" value="1"/>
</dbReference>
<accession>A0A410DPQ8</accession>
<dbReference type="Gene3D" id="3.30.70.20">
    <property type="match status" value="1"/>
</dbReference>
<gene>
    <name evidence="2" type="ORF">C1I91_04820</name>
</gene>
<dbReference type="InterPro" id="IPR017896">
    <property type="entry name" value="4Fe4S_Fe-S-bd"/>
</dbReference>
<evidence type="ECO:0000313" key="3">
    <source>
        <dbReference type="Proteomes" id="UP000286268"/>
    </source>
</evidence>
<dbReference type="SUPFAM" id="SSF54862">
    <property type="entry name" value="4Fe-4S ferredoxins"/>
    <property type="match status" value="1"/>
</dbReference>
<dbReference type="AlphaFoldDB" id="A0A410DPQ8"/>
<evidence type="ECO:0000313" key="2">
    <source>
        <dbReference type="EMBL" id="QAA31037.1"/>
    </source>
</evidence>
<protein>
    <submittedName>
        <fullName evidence="2">Epoxyqueuosine reductase</fullName>
    </submittedName>
</protein>
<dbReference type="PANTHER" id="PTHR42827">
    <property type="entry name" value="IRON-SULFUR CLUSTER-BINDING PROTEIN-RELATED"/>
    <property type="match status" value="1"/>
</dbReference>
<reference evidence="2 3" key="1">
    <citation type="submission" date="2018-01" db="EMBL/GenBank/DDBJ databases">
        <title>Genome Sequencing and Assembly of Anaerobacter polyendosporus strain CT4.</title>
        <authorList>
            <person name="Tachaapaikoon C."/>
            <person name="Sutheeworapong S."/>
            <person name="Jenjaroenpun P."/>
            <person name="Wongsurawat T."/>
            <person name="Nookeaw I."/>
            <person name="Cheawchanlertfa P."/>
            <person name="Kosugi A."/>
            <person name="Cheevadhanarak S."/>
            <person name="Ratanakhanokchai K."/>
        </authorList>
    </citation>
    <scope>NUCLEOTIDE SEQUENCE [LARGE SCALE GENOMIC DNA]</scope>
    <source>
        <strain evidence="2 3">CT4</strain>
    </source>
</reference>